<evidence type="ECO:0000256" key="2">
    <source>
        <dbReference type="ARBA" id="ARBA00009963"/>
    </source>
</evidence>
<comment type="subcellular location">
    <subcellularLocation>
        <location evidence="1">Virion</location>
    </subcellularLocation>
</comment>
<evidence type="ECO:0000256" key="5">
    <source>
        <dbReference type="ARBA" id="ARBA00022844"/>
    </source>
</evidence>
<proteinExistence type="inferred from homology"/>
<dbReference type="EMBL" id="OM869559">
    <property type="protein sequence ID" value="UPW41223.1"/>
    <property type="molecule type" value="Genomic_DNA"/>
</dbReference>
<evidence type="ECO:0000256" key="4">
    <source>
        <dbReference type="ARBA" id="ARBA00022561"/>
    </source>
</evidence>
<dbReference type="InterPro" id="IPR016184">
    <property type="entry name" value="Capsid/spike_ssDNA_virus"/>
</dbReference>
<evidence type="ECO:0000256" key="1">
    <source>
        <dbReference type="ARBA" id="ARBA00004328"/>
    </source>
</evidence>
<name>A0A976N2D6_9VIRU</name>
<protein>
    <submittedName>
        <fullName evidence="6">Major capsid protein</fullName>
    </submittedName>
</protein>
<dbReference type="Gene3D" id="2.60.169.10">
    <property type="entry name" value="Microviridae F protein"/>
    <property type="match status" value="2"/>
</dbReference>
<organism evidence="6">
    <name type="scientific">Sigmofec virus UA08Rod_4888</name>
    <dbReference type="NCBI Taxonomy" id="2929412"/>
    <lineage>
        <taxon>Viruses</taxon>
        <taxon>Monodnaviria</taxon>
        <taxon>Sangervirae</taxon>
        <taxon>Phixviricota</taxon>
        <taxon>Malgrandaviricetes</taxon>
        <taxon>Petitvirales</taxon>
        <taxon>Microviridae</taxon>
    </lineage>
</organism>
<keyword evidence="3" id="KW-1140">T=1 icosahedral capsid protein</keyword>
<keyword evidence="4" id="KW-0167">Capsid protein</keyword>
<dbReference type="GO" id="GO:0005198">
    <property type="term" value="F:structural molecule activity"/>
    <property type="evidence" value="ECO:0007669"/>
    <property type="project" value="InterPro"/>
</dbReference>
<dbReference type="SUPFAM" id="SSF88645">
    <property type="entry name" value="ssDNA viruses"/>
    <property type="match status" value="1"/>
</dbReference>
<dbReference type="InterPro" id="IPR037002">
    <property type="entry name" value="Microviridae_protein_F_sf"/>
</dbReference>
<dbReference type="GO" id="GO:0039615">
    <property type="term" value="C:T=1 icosahedral viral capsid"/>
    <property type="evidence" value="ECO:0007669"/>
    <property type="project" value="UniProtKB-KW"/>
</dbReference>
<dbReference type="InterPro" id="IPR003514">
    <property type="entry name" value="Microviridae_protein_F"/>
</dbReference>
<keyword evidence="5" id="KW-0946">Virion</keyword>
<sequence>MEKTLGGERLGAGKKQKVYLHDYERSTHDLSKIVRTSMATGVLTPVYRNIALPGDSWDINISHLIKTLPTKGPLFGSEKFQVDFFICPLRLYNGILHNNAVKLGMDMSKAMFPVVKIPDNAAAGAFSGSDIMSYMGVRGLSNSTGSDSEIEETFNAVPYLAYYDVFKNYYANKQEENAYVIATRRAFNPTTWEPTKLGVWGATLDAQNNYQASALNGIFFGPNSQWEEKPNVLSPQWWSVKNSYFKTGVAVAQSKTQTDGNQAATVDLYMPDGYMAQLGYGRQSSVVVPFTEAYIQKQLQPGEYVNYTVKAKTAKTAQCRIYRTADGKEVVRVSAGCSEWIAQDGSTLQNSGLFTGAGIQCVTAFSIFNTNGTGTFEVAPYLQEFKLENIDMMRRDILAETTEGSAFNIAEGIMSEGRYPYLTIYDTQFLYHPESGGEVVASSNHAALNGLCLKTYQSDIYNAWLNSDWVDGKGAFGDNRSIQTISAVDVSEGKLTMDAFNLASKIYNMLNRIAASGGTYEDWQEAVYGEEAYRRAESPIYVGGMSSEIIFEEIVSSAETLTAEGQTLPQGNLAGKGSVTNVKGGNVSFKVTEPCFVLGIASITPRIDYSQGNHWINTRLKSMNDLHKPALDGIGFQDAMTNELGFWTPKDEAYGKTPAWLNWMTDVNETFGDFQVGNVYDWLVFNRKYERSGNTIPDITTYIDPSKYNNIFADARVSAQNHWVQLGFNITCRRKMSAKLIPNL</sequence>
<reference evidence="6" key="1">
    <citation type="submission" date="2022-02" db="EMBL/GenBank/DDBJ databases">
        <title>Towards deciphering the DNA virus diversity associated with rodent species in the families Cricetidae and Heteromyidae.</title>
        <authorList>
            <person name="Lund M."/>
            <person name="Larsen B.B."/>
            <person name="Gryseels S."/>
            <person name="Kraberger S."/>
            <person name="Rowsey D.M."/>
            <person name="Steger L."/>
            <person name="Yule K.M."/>
            <person name="Upham N.S."/>
            <person name="Worobey M."/>
            <person name="Van Doorslaer K."/>
            <person name="Varsani A."/>
        </authorList>
    </citation>
    <scope>NUCLEOTIDE SEQUENCE</scope>
    <source>
        <strain evidence="6">UA08Rod_4888</strain>
    </source>
</reference>
<comment type="similarity">
    <text evidence="2">Belongs to the microviridae F protein family.</text>
</comment>
<accession>A0A976N2D6</accession>
<dbReference type="Pfam" id="PF02305">
    <property type="entry name" value="Phage_F"/>
    <property type="match status" value="2"/>
</dbReference>
<evidence type="ECO:0000313" key="6">
    <source>
        <dbReference type="EMBL" id="UPW41223.1"/>
    </source>
</evidence>
<evidence type="ECO:0000256" key="3">
    <source>
        <dbReference type="ARBA" id="ARBA00022431"/>
    </source>
</evidence>